<dbReference type="SUPFAM" id="SSF55909">
    <property type="entry name" value="Pentein"/>
    <property type="match status" value="1"/>
</dbReference>
<dbReference type="PANTHER" id="PTHR47271">
    <property type="entry name" value="ARGININE DEIMINASE"/>
    <property type="match status" value="1"/>
</dbReference>
<gene>
    <name evidence="1" type="ORF">GCM10009843_13820</name>
</gene>
<keyword evidence="2" id="KW-1185">Reference proteome</keyword>
<dbReference type="Proteomes" id="UP001500575">
    <property type="component" value="Unassembled WGS sequence"/>
</dbReference>
<dbReference type="EMBL" id="BAAAQQ010000005">
    <property type="protein sequence ID" value="GAA2120392.1"/>
    <property type="molecule type" value="Genomic_DNA"/>
</dbReference>
<comment type="caution">
    <text evidence="1">The sequence shown here is derived from an EMBL/GenBank/DDBJ whole genome shotgun (WGS) entry which is preliminary data.</text>
</comment>
<evidence type="ECO:0000313" key="2">
    <source>
        <dbReference type="Proteomes" id="UP001500575"/>
    </source>
</evidence>
<proteinExistence type="predicted"/>
<evidence type="ECO:0000313" key="1">
    <source>
        <dbReference type="EMBL" id="GAA2120392.1"/>
    </source>
</evidence>
<accession>A0ABP5JV04</accession>
<dbReference type="PANTHER" id="PTHR47271:SF2">
    <property type="entry name" value="ARGININE DEIMINASE"/>
    <property type="match status" value="1"/>
</dbReference>
<organism evidence="1 2">
    <name type="scientific">Nocardioides bigeumensis</name>
    <dbReference type="NCBI Taxonomy" id="433657"/>
    <lineage>
        <taxon>Bacteria</taxon>
        <taxon>Bacillati</taxon>
        <taxon>Actinomycetota</taxon>
        <taxon>Actinomycetes</taxon>
        <taxon>Propionibacteriales</taxon>
        <taxon>Nocardioidaceae</taxon>
        <taxon>Nocardioides</taxon>
    </lineage>
</organism>
<sequence>MTAPLRRVAVRGLPTHADYQDAGWERLPDVTLSVEQHAAFVSALESAGAAVDVLLPAEGLADACFTYDPVFVTGAGMVVLRQAKPCRSSEPPLLASELAGLGVPELGRLADDARADGGDLFWLDEQTLAVGRSHRTNAAAHDQLTALLEPVGVRVVPFHLPWHHGPGEVFHLMSVISPVSPDLAVVYEPIAPTPLLDELTARGISWIPVSDEDYLALGSNVLATAPGRVILFAGAPGVERDLRAAGVEVTVLDCSEFAIGTGGPTCLTRPLLRD</sequence>
<dbReference type="Gene3D" id="3.75.10.10">
    <property type="entry name" value="L-arginine/glycine Amidinotransferase, Chain A"/>
    <property type="match status" value="1"/>
</dbReference>
<protein>
    <submittedName>
        <fullName evidence="1">Dimethylarginine dimethylaminohydrolase family protein</fullName>
    </submittedName>
</protein>
<dbReference type="Pfam" id="PF19420">
    <property type="entry name" value="DDAH_eukar"/>
    <property type="match status" value="1"/>
</dbReference>
<name>A0ABP5JV04_9ACTN</name>
<reference evidence="2" key="1">
    <citation type="journal article" date="2019" name="Int. J. Syst. Evol. Microbiol.">
        <title>The Global Catalogue of Microorganisms (GCM) 10K type strain sequencing project: providing services to taxonomists for standard genome sequencing and annotation.</title>
        <authorList>
            <consortium name="The Broad Institute Genomics Platform"/>
            <consortium name="The Broad Institute Genome Sequencing Center for Infectious Disease"/>
            <person name="Wu L."/>
            <person name="Ma J."/>
        </authorList>
    </citation>
    <scope>NUCLEOTIDE SEQUENCE [LARGE SCALE GENOMIC DNA]</scope>
    <source>
        <strain evidence="2">JCM 16021</strain>
    </source>
</reference>